<evidence type="ECO:0000313" key="1">
    <source>
        <dbReference type="EMBL" id="VDM54578.1"/>
    </source>
</evidence>
<dbReference type="Proteomes" id="UP000267027">
    <property type="component" value="Unassembled WGS sequence"/>
</dbReference>
<proteinExistence type="predicted"/>
<gene>
    <name evidence="1" type="ORF">ACOC_LOCUS2993</name>
</gene>
<dbReference type="AlphaFoldDB" id="A0A0R3PFM1"/>
<accession>A0A0R3PFM1</accession>
<protein>
    <submittedName>
        <fullName evidence="3">Ovule protein</fullName>
    </submittedName>
</protein>
<evidence type="ECO:0000313" key="2">
    <source>
        <dbReference type="Proteomes" id="UP000267027"/>
    </source>
</evidence>
<reference evidence="1 2" key="2">
    <citation type="submission" date="2018-11" db="EMBL/GenBank/DDBJ databases">
        <authorList>
            <consortium name="Pathogen Informatics"/>
        </authorList>
    </citation>
    <scope>NUCLEOTIDE SEQUENCE [LARGE SCALE GENOMIC DNA]</scope>
    <source>
        <strain evidence="1 2">Costa Rica</strain>
    </source>
</reference>
<keyword evidence="2" id="KW-1185">Reference proteome</keyword>
<reference evidence="3" key="1">
    <citation type="submission" date="2017-02" db="UniProtKB">
        <authorList>
            <consortium name="WormBaseParasite"/>
        </authorList>
    </citation>
    <scope>IDENTIFICATION</scope>
</reference>
<dbReference type="OrthoDB" id="5866105at2759"/>
<evidence type="ECO:0000313" key="3">
    <source>
        <dbReference type="WBParaSite" id="ACOC_0000299201-mRNA-1"/>
    </source>
</evidence>
<sequence length="61" mass="6967">MFVSSPLSFIENQCYDLLTSIADLTTVPDMDNHLQKVIISCCFILCSYLPHYFCFIGLQTL</sequence>
<name>A0A0R3PFM1_ANGCS</name>
<dbReference type="WBParaSite" id="ACOC_0000299201-mRNA-1">
    <property type="protein sequence ID" value="ACOC_0000299201-mRNA-1"/>
    <property type="gene ID" value="ACOC_0000299201"/>
</dbReference>
<organism evidence="3">
    <name type="scientific">Angiostrongylus costaricensis</name>
    <name type="common">Nematode worm</name>
    <dbReference type="NCBI Taxonomy" id="334426"/>
    <lineage>
        <taxon>Eukaryota</taxon>
        <taxon>Metazoa</taxon>
        <taxon>Ecdysozoa</taxon>
        <taxon>Nematoda</taxon>
        <taxon>Chromadorea</taxon>
        <taxon>Rhabditida</taxon>
        <taxon>Rhabditina</taxon>
        <taxon>Rhabditomorpha</taxon>
        <taxon>Strongyloidea</taxon>
        <taxon>Metastrongylidae</taxon>
        <taxon>Angiostrongylus</taxon>
    </lineage>
</organism>
<dbReference type="EMBL" id="UYYA01000739">
    <property type="protein sequence ID" value="VDM54578.1"/>
    <property type="molecule type" value="Genomic_DNA"/>
</dbReference>
<dbReference type="STRING" id="334426.A0A0R3PFM1"/>